<dbReference type="PROSITE" id="PS51918">
    <property type="entry name" value="RADICAL_SAM"/>
    <property type="match status" value="1"/>
</dbReference>
<comment type="cofactor">
    <cofactor evidence="1">
        <name>[4Fe-4S] cluster</name>
        <dbReference type="ChEBI" id="CHEBI:49883"/>
    </cofactor>
</comment>
<dbReference type="InterPro" id="IPR013785">
    <property type="entry name" value="Aldolase_TIM"/>
</dbReference>
<accession>A0A5K7ZRB5</accession>
<dbReference type="InterPro" id="IPR058240">
    <property type="entry name" value="rSAM_sf"/>
</dbReference>
<dbReference type="Pfam" id="PF04055">
    <property type="entry name" value="Radical_SAM"/>
    <property type="match status" value="1"/>
</dbReference>
<evidence type="ECO:0000256" key="7">
    <source>
        <dbReference type="ARBA" id="ARBA00023134"/>
    </source>
</evidence>
<proteinExistence type="predicted"/>
<keyword evidence="6" id="KW-0411">Iron-sulfur</keyword>
<dbReference type="CDD" id="cd01335">
    <property type="entry name" value="Radical_SAM"/>
    <property type="match status" value="1"/>
</dbReference>
<feature type="domain" description="Radical SAM core" evidence="9">
    <location>
        <begin position="1"/>
        <end position="189"/>
    </location>
</feature>
<dbReference type="Gene3D" id="3.20.20.70">
    <property type="entry name" value="Aldolase class I"/>
    <property type="match status" value="1"/>
</dbReference>
<keyword evidence="3" id="KW-0479">Metal-binding</keyword>
<keyword evidence="5" id="KW-0408">Iron</keyword>
<protein>
    <submittedName>
        <fullName evidence="10">GTP 3',8-cyclase</fullName>
    </submittedName>
</protein>
<organism evidence="10 11">
    <name type="scientific">Desulfosarcina ovata subsp. sediminis</name>
    <dbReference type="NCBI Taxonomy" id="885957"/>
    <lineage>
        <taxon>Bacteria</taxon>
        <taxon>Pseudomonadati</taxon>
        <taxon>Thermodesulfobacteriota</taxon>
        <taxon>Desulfobacteria</taxon>
        <taxon>Desulfobacterales</taxon>
        <taxon>Desulfosarcinaceae</taxon>
        <taxon>Desulfosarcina</taxon>
    </lineage>
</organism>
<dbReference type="GO" id="GO:0061798">
    <property type="term" value="F:GTP 3',8'-cyclase activity"/>
    <property type="evidence" value="ECO:0007669"/>
    <property type="project" value="TreeGrafter"/>
</dbReference>
<dbReference type="Proteomes" id="UP000425960">
    <property type="component" value="Chromosome"/>
</dbReference>
<dbReference type="GO" id="GO:0061799">
    <property type="term" value="F:cyclic pyranopterin monophosphate synthase activity"/>
    <property type="evidence" value="ECO:0007669"/>
    <property type="project" value="TreeGrafter"/>
</dbReference>
<evidence type="ECO:0000256" key="1">
    <source>
        <dbReference type="ARBA" id="ARBA00001966"/>
    </source>
</evidence>
<keyword evidence="4" id="KW-0547">Nucleotide-binding</keyword>
<dbReference type="InterPro" id="IPR007197">
    <property type="entry name" value="rSAM"/>
</dbReference>
<dbReference type="GO" id="GO:0006777">
    <property type="term" value="P:Mo-molybdopterin cofactor biosynthetic process"/>
    <property type="evidence" value="ECO:0007669"/>
    <property type="project" value="UniProtKB-KW"/>
</dbReference>
<evidence type="ECO:0000256" key="4">
    <source>
        <dbReference type="ARBA" id="ARBA00022741"/>
    </source>
</evidence>
<dbReference type="AlphaFoldDB" id="A0A5K7ZRB5"/>
<sequence length="285" mass="31993">MTYDELFRLATIAVSLGVKKVRLTGGEPLVRKGIFDFIPRITSIAGLEDVSLTTNGAFLKDNLEKLYAGGIRRLNISLDTLRRDRFAKITGRDYFDRVWKTIERAAEMNFNPIKINMVVIKGVNDDEVLDMAALSLSHAYHIRFIEYMPLGAKTGQARSRTISNSEIRSRLNMIGELMPVLRNPLDGPAKRYKFAGAPGEIGFISSISNHFCKTCNRIRLTANGELRPCLLYNMQEDIKTPLRSGATDEELRSIFRRAVNNKPAEHLLVSSKKMSLSGQMHMIGG</sequence>
<evidence type="ECO:0000313" key="10">
    <source>
        <dbReference type="EMBL" id="BBO81043.1"/>
    </source>
</evidence>
<evidence type="ECO:0000256" key="8">
    <source>
        <dbReference type="ARBA" id="ARBA00023150"/>
    </source>
</evidence>
<gene>
    <name evidence="10" type="primary">moaA_1</name>
    <name evidence="10" type="ORF">DSCO28_16090</name>
</gene>
<evidence type="ECO:0000256" key="2">
    <source>
        <dbReference type="ARBA" id="ARBA00022691"/>
    </source>
</evidence>
<dbReference type="InterPro" id="IPR010505">
    <property type="entry name" value="MoaA_twitch"/>
</dbReference>
<dbReference type="NCBIfam" id="TIGR02666">
    <property type="entry name" value="moaA"/>
    <property type="match status" value="1"/>
</dbReference>
<keyword evidence="2" id="KW-0949">S-adenosyl-L-methionine</keyword>
<dbReference type="PANTHER" id="PTHR22960:SF0">
    <property type="entry name" value="MOLYBDENUM COFACTOR BIOSYNTHESIS PROTEIN 1"/>
    <property type="match status" value="1"/>
</dbReference>
<dbReference type="GO" id="GO:0051539">
    <property type="term" value="F:4 iron, 4 sulfur cluster binding"/>
    <property type="evidence" value="ECO:0007669"/>
    <property type="project" value="UniProtKB-KW"/>
</dbReference>
<evidence type="ECO:0000259" key="9">
    <source>
        <dbReference type="PROSITE" id="PS51918"/>
    </source>
</evidence>
<dbReference type="KEGG" id="dov:DSCO28_16090"/>
<dbReference type="InterPro" id="IPR013483">
    <property type="entry name" value="MoaA"/>
</dbReference>
<dbReference type="SUPFAM" id="SSF102114">
    <property type="entry name" value="Radical SAM enzymes"/>
    <property type="match status" value="1"/>
</dbReference>
<reference evidence="10 11" key="1">
    <citation type="submission" date="2019-11" db="EMBL/GenBank/DDBJ databases">
        <title>Comparative genomics of hydrocarbon-degrading Desulfosarcina strains.</title>
        <authorList>
            <person name="Watanabe M."/>
            <person name="Kojima H."/>
            <person name="Fukui M."/>
        </authorList>
    </citation>
    <scope>NUCLEOTIDE SEQUENCE [LARGE SCALE GENOMIC DNA]</scope>
    <source>
        <strain evidence="10 11">28bB2T</strain>
    </source>
</reference>
<dbReference type="GO" id="GO:0005525">
    <property type="term" value="F:GTP binding"/>
    <property type="evidence" value="ECO:0007669"/>
    <property type="project" value="UniProtKB-KW"/>
</dbReference>
<name>A0A5K7ZRB5_9BACT</name>
<evidence type="ECO:0000256" key="6">
    <source>
        <dbReference type="ARBA" id="ARBA00023014"/>
    </source>
</evidence>
<evidence type="ECO:0000313" key="11">
    <source>
        <dbReference type="Proteomes" id="UP000425960"/>
    </source>
</evidence>
<dbReference type="Pfam" id="PF06463">
    <property type="entry name" value="Mob_synth_C"/>
    <property type="match status" value="1"/>
</dbReference>
<dbReference type="GO" id="GO:0046872">
    <property type="term" value="F:metal ion binding"/>
    <property type="evidence" value="ECO:0007669"/>
    <property type="project" value="UniProtKB-KW"/>
</dbReference>
<dbReference type="PANTHER" id="PTHR22960">
    <property type="entry name" value="MOLYBDOPTERIN COFACTOR SYNTHESIS PROTEIN A"/>
    <property type="match status" value="1"/>
</dbReference>
<evidence type="ECO:0000256" key="5">
    <source>
        <dbReference type="ARBA" id="ARBA00023004"/>
    </source>
</evidence>
<dbReference type="CDD" id="cd21117">
    <property type="entry name" value="Twitch_MoaA"/>
    <property type="match status" value="1"/>
</dbReference>
<dbReference type="EMBL" id="AP021876">
    <property type="protein sequence ID" value="BBO81043.1"/>
    <property type="molecule type" value="Genomic_DNA"/>
</dbReference>
<keyword evidence="7" id="KW-0342">GTP-binding</keyword>
<dbReference type="InterPro" id="IPR050105">
    <property type="entry name" value="MoCo_biosynth_MoaA/MoaC"/>
</dbReference>
<evidence type="ECO:0000256" key="3">
    <source>
        <dbReference type="ARBA" id="ARBA00022723"/>
    </source>
</evidence>
<keyword evidence="8" id="KW-0501">Molybdenum cofactor biosynthesis</keyword>